<dbReference type="InterPro" id="IPR026961">
    <property type="entry name" value="PGG_dom"/>
</dbReference>
<evidence type="ECO:0000256" key="7">
    <source>
        <dbReference type="SAM" id="Phobius"/>
    </source>
</evidence>
<dbReference type="PANTHER" id="PTHR24186:SF37">
    <property type="entry name" value="PGG DOMAIN-CONTAINING PROTEIN"/>
    <property type="match status" value="1"/>
</dbReference>
<evidence type="ECO:0000313" key="10">
    <source>
        <dbReference type="Proteomes" id="UP000289738"/>
    </source>
</evidence>
<keyword evidence="4 7" id="KW-1133">Transmembrane helix</keyword>
<evidence type="ECO:0000256" key="1">
    <source>
        <dbReference type="ARBA" id="ARBA00004141"/>
    </source>
</evidence>
<comment type="subcellular location">
    <subcellularLocation>
        <location evidence="1">Membrane</location>
        <topology evidence="1">Multi-pass membrane protein</topology>
    </subcellularLocation>
</comment>
<dbReference type="Gramene" id="arahy.Tifrunner.gnm2.ann2.Ah12g047500.1">
    <property type="protein sequence ID" value="arahy.Tifrunner.gnm2.ann2.Ah12g047500.1-CDS-1"/>
    <property type="gene ID" value="arahy.Tifrunner.gnm2.ann2.Ah12g047500"/>
</dbReference>
<keyword evidence="6 7" id="KW-0472">Membrane</keyword>
<feature type="transmembrane region" description="Helical" evidence="7">
    <location>
        <begin position="88"/>
        <end position="107"/>
    </location>
</feature>
<keyword evidence="5" id="KW-0040">ANK repeat</keyword>
<feature type="transmembrane region" description="Helical" evidence="7">
    <location>
        <begin position="119"/>
        <end position="141"/>
    </location>
</feature>
<keyword evidence="2 7" id="KW-0812">Transmembrane</keyword>
<keyword evidence="3" id="KW-0677">Repeat</keyword>
<evidence type="ECO:0000313" key="9">
    <source>
        <dbReference type="EMBL" id="RYR24127.1"/>
    </source>
</evidence>
<evidence type="ECO:0000259" key="8">
    <source>
        <dbReference type="Pfam" id="PF13962"/>
    </source>
</evidence>
<evidence type="ECO:0000256" key="5">
    <source>
        <dbReference type="ARBA" id="ARBA00023043"/>
    </source>
</evidence>
<dbReference type="PANTHER" id="PTHR24186">
    <property type="entry name" value="PROTEIN PHOSPHATASE 1 REGULATORY SUBUNIT"/>
    <property type="match status" value="1"/>
</dbReference>
<comment type="caution">
    <text evidence="9">The sequence shown here is derived from an EMBL/GenBank/DDBJ whole genome shotgun (WGS) entry which is preliminary data.</text>
</comment>
<evidence type="ECO:0000256" key="2">
    <source>
        <dbReference type="ARBA" id="ARBA00022692"/>
    </source>
</evidence>
<protein>
    <recommendedName>
        <fullName evidence="8">PGG domain-containing protein</fullName>
    </recommendedName>
</protein>
<gene>
    <name evidence="9" type="ORF">Ahy_B02g057623</name>
</gene>
<dbReference type="STRING" id="3818.A0A445ACF2"/>
<dbReference type="EMBL" id="SDMP01000012">
    <property type="protein sequence ID" value="RYR24127.1"/>
    <property type="molecule type" value="Genomic_DNA"/>
</dbReference>
<evidence type="ECO:0000256" key="3">
    <source>
        <dbReference type="ARBA" id="ARBA00022737"/>
    </source>
</evidence>
<accession>A0A445ACF2</accession>
<proteinExistence type="predicted"/>
<dbReference type="Proteomes" id="UP000289738">
    <property type="component" value="Chromosome B02"/>
</dbReference>
<dbReference type="Pfam" id="PF13962">
    <property type="entry name" value="PGG"/>
    <property type="match status" value="1"/>
</dbReference>
<sequence>MALNTFRRRLKLLIPAVNNDELKEMRGNLAMVATMVANASFQIGLNPPGGVVQDLEGFVGFPTPRDPNQARPGQSVFAMLDTSNYQRYLWINNLSFYTSVITCVWLVSGLPINPGFPSFLLSTLMIVCLGLLAISYSLGAFIVTPHDYHTSLYIFYVVLSFFAVMVILVLVARFLAIFIRDPDVDNHAHEN</sequence>
<feature type="domain" description="PGG" evidence="8">
    <location>
        <begin position="20"/>
        <end position="142"/>
    </location>
</feature>
<dbReference type="AlphaFoldDB" id="A0A445ACF2"/>
<keyword evidence="10" id="KW-1185">Reference proteome</keyword>
<evidence type="ECO:0000256" key="4">
    <source>
        <dbReference type="ARBA" id="ARBA00022989"/>
    </source>
</evidence>
<name>A0A445ACF2_ARAHY</name>
<feature type="transmembrane region" description="Helical" evidence="7">
    <location>
        <begin position="153"/>
        <end position="179"/>
    </location>
</feature>
<evidence type="ECO:0000256" key="6">
    <source>
        <dbReference type="ARBA" id="ARBA00023136"/>
    </source>
</evidence>
<reference evidence="9 10" key="1">
    <citation type="submission" date="2019-01" db="EMBL/GenBank/DDBJ databases">
        <title>Sequencing of cultivated peanut Arachis hypogaea provides insights into genome evolution and oil improvement.</title>
        <authorList>
            <person name="Chen X."/>
        </authorList>
    </citation>
    <scope>NUCLEOTIDE SEQUENCE [LARGE SCALE GENOMIC DNA]</scope>
    <source>
        <strain evidence="10">cv. Fuhuasheng</strain>
        <tissue evidence="9">Leaves</tissue>
    </source>
</reference>
<organism evidence="9 10">
    <name type="scientific">Arachis hypogaea</name>
    <name type="common">Peanut</name>
    <dbReference type="NCBI Taxonomy" id="3818"/>
    <lineage>
        <taxon>Eukaryota</taxon>
        <taxon>Viridiplantae</taxon>
        <taxon>Streptophyta</taxon>
        <taxon>Embryophyta</taxon>
        <taxon>Tracheophyta</taxon>
        <taxon>Spermatophyta</taxon>
        <taxon>Magnoliopsida</taxon>
        <taxon>eudicotyledons</taxon>
        <taxon>Gunneridae</taxon>
        <taxon>Pentapetalae</taxon>
        <taxon>rosids</taxon>
        <taxon>fabids</taxon>
        <taxon>Fabales</taxon>
        <taxon>Fabaceae</taxon>
        <taxon>Papilionoideae</taxon>
        <taxon>50 kb inversion clade</taxon>
        <taxon>dalbergioids sensu lato</taxon>
        <taxon>Dalbergieae</taxon>
        <taxon>Pterocarpus clade</taxon>
        <taxon>Arachis</taxon>
    </lineage>
</organism>
<dbReference type="GO" id="GO:0005886">
    <property type="term" value="C:plasma membrane"/>
    <property type="evidence" value="ECO:0007669"/>
    <property type="project" value="TreeGrafter"/>
</dbReference>